<comment type="caution">
    <text evidence="1">The sequence shown here is derived from an EMBL/GenBank/DDBJ whole genome shotgun (WGS) entry which is preliminary data.</text>
</comment>
<dbReference type="EMBL" id="NBIV01000031">
    <property type="protein sequence ID" value="PXF46989.1"/>
    <property type="molecule type" value="Genomic_DNA"/>
</dbReference>
<reference evidence="1 2" key="1">
    <citation type="journal article" date="2018" name="Mol. Biol. Evol.">
        <title>Analysis of the draft genome of the red seaweed Gracilariopsis chorda provides insights into genome size evolution in Rhodophyta.</title>
        <authorList>
            <person name="Lee J."/>
            <person name="Yang E.C."/>
            <person name="Graf L."/>
            <person name="Yang J.H."/>
            <person name="Qiu H."/>
            <person name="Zel Zion U."/>
            <person name="Chan C.X."/>
            <person name="Stephens T.G."/>
            <person name="Weber A.P.M."/>
            <person name="Boo G.H."/>
            <person name="Boo S.M."/>
            <person name="Kim K.M."/>
            <person name="Shin Y."/>
            <person name="Jung M."/>
            <person name="Lee S.J."/>
            <person name="Yim H.S."/>
            <person name="Lee J.H."/>
            <person name="Bhattacharya D."/>
            <person name="Yoon H.S."/>
        </authorList>
    </citation>
    <scope>NUCLEOTIDE SEQUENCE [LARGE SCALE GENOMIC DNA]</scope>
    <source>
        <strain evidence="1 2">SKKU-2015</strain>
        <tissue evidence="1">Whole body</tissue>
    </source>
</reference>
<gene>
    <name evidence="1" type="ORF">BWQ96_03327</name>
</gene>
<accession>A0A2V3IY04</accession>
<protein>
    <submittedName>
        <fullName evidence="1">Uncharacterized protein</fullName>
    </submittedName>
</protein>
<evidence type="ECO:0000313" key="1">
    <source>
        <dbReference type="EMBL" id="PXF46989.1"/>
    </source>
</evidence>
<proteinExistence type="predicted"/>
<dbReference type="Proteomes" id="UP000247409">
    <property type="component" value="Unassembled WGS sequence"/>
</dbReference>
<sequence>MSEHLHVICQQVNECFGVTLQLQQPFAHGVEDERYDISILCHTKVKARARYSTYGTSFGWRERVNVRNNKVDKISCSSNVFHNSLAHADCFP</sequence>
<dbReference type="AlphaFoldDB" id="A0A2V3IY04"/>
<evidence type="ECO:0000313" key="2">
    <source>
        <dbReference type="Proteomes" id="UP000247409"/>
    </source>
</evidence>
<name>A0A2V3IY04_9FLOR</name>
<organism evidence="1 2">
    <name type="scientific">Gracilariopsis chorda</name>
    <dbReference type="NCBI Taxonomy" id="448386"/>
    <lineage>
        <taxon>Eukaryota</taxon>
        <taxon>Rhodophyta</taxon>
        <taxon>Florideophyceae</taxon>
        <taxon>Rhodymeniophycidae</taxon>
        <taxon>Gracilariales</taxon>
        <taxon>Gracilariaceae</taxon>
        <taxon>Gracilariopsis</taxon>
    </lineage>
</organism>
<keyword evidence="2" id="KW-1185">Reference proteome</keyword>